<dbReference type="AlphaFoldDB" id="M1DIS6"/>
<feature type="region of interest" description="Disordered" evidence="1">
    <location>
        <begin position="60"/>
        <end position="89"/>
    </location>
</feature>
<feature type="compositionally biased region" description="Basic and acidic residues" evidence="1">
    <location>
        <begin position="60"/>
        <end position="76"/>
    </location>
</feature>
<sequence length="118" mass="13838">MRFTQFSKYAPSIVADRWAKMSKFMSGVSDMVVKEYRKVMLVHDMGISRLMVHAQQIEEEKCNDRSRRLKRTRNDDGNSFYPRSGGRGCSRFQQKFFEQGFSNAPPRSHNERVSNPRP</sequence>
<dbReference type="HOGENOM" id="CLU_043741_4_0_1"/>
<feature type="region of interest" description="Disordered" evidence="1">
    <location>
        <begin position="99"/>
        <end position="118"/>
    </location>
</feature>
<reference evidence="2" key="2">
    <citation type="submission" date="2015-06" db="UniProtKB">
        <authorList>
            <consortium name="EnsemblPlants"/>
        </authorList>
    </citation>
    <scope>IDENTIFICATION</scope>
    <source>
        <strain evidence="2">DM1-3 516 R44</strain>
    </source>
</reference>
<dbReference type="Gramene" id="PGSC0003DMT400089719">
    <property type="protein sequence ID" value="PGSC0003DMT400089719"/>
    <property type="gene ID" value="PGSC0003DMG400039290"/>
</dbReference>
<reference evidence="3" key="1">
    <citation type="journal article" date="2011" name="Nature">
        <title>Genome sequence and analysis of the tuber crop potato.</title>
        <authorList>
            <consortium name="The Potato Genome Sequencing Consortium"/>
        </authorList>
    </citation>
    <scope>NUCLEOTIDE SEQUENCE [LARGE SCALE GENOMIC DNA]</scope>
    <source>
        <strain evidence="3">cv. DM1-3 516 R44</strain>
    </source>
</reference>
<feature type="compositionally biased region" description="Basic and acidic residues" evidence="1">
    <location>
        <begin position="108"/>
        <end position="118"/>
    </location>
</feature>
<evidence type="ECO:0000256" key="1">
    <source>
        <dbReference type="SAM" id="MobiDB-lite"/>
    </source>
</evidence>
<accession>M1DIS6</accession>
<dbReference type="InParanoid" id="M1DIS6"/>
<dbReference type="EnsemblPlants" id="PGSC0003DMT400089719">
    <property type="protein sequence ID" value="PGSC0003DMT400089719"/>
    <property type="gene ID" value="PGSC0003DMG400039290"/>
</dbReference>
<protein>
    <submittedName>
        <fullName evidence="2">Retrotransposon gag protein</fullName>
    </submittedName>
</protein>
<evidence type="ECO:0000313" key="3">
    <source>
        <dbReference type="Proteomes" id="UP000011115"/>
    </source>
</evidence>
<proteinExistence type="predicted"/>
<organism evidence="2 3">
    <name type="scientific">Solanum tuberosum</name>
    <name type="common">Potato</name>
    <dbReference type="NCBI Taxonomy" id="4113"/>
    <lineage>
        <taxon>Eukaryota</taxon>
        <taxon>Viridiplantae</taxon>
        <taxon>Streptophyta</taxon>
        <taxon>Embryophyta</taxon>
        <taxon>Tracheophyta</taxon>
        <taxon>Spermatophyta</taxon>
        <taxon>Magnoliopsida</taxon>
        <taxon>eudicotyledons</taxon>
        <taxon>Gunneridae</taxon>
        <taxon>Pentapetalae</taxon>
        <taxon>asterids</taxon>
        <taxon>lamiids</taxon>
        <taxon>Solanales</taxon>
        <taxon>Solanaceae</taxon>
        <taxon>Solanoideae</taxon>
        <taxon>Solaneae</taxon>
        <taxon>Solanum</taxon>
    </lineage>
</organism>
<dbReference type="PaxDb" id="4113-PGSC0003DMT400089719"/>
<name>M1DIS6_SOLTU</name>
<dbReference type="Proteomes" id="UP000011115">
    <property type="component" value="Unassembled WGS sequence"/>
</dbReference>
<keyword evidence="3" id="KW-1185">Reference proteome</keyword>
<evidence type="ECO:0000313" key="2">
    <source>
        <dbReference type="EnsemblPlants" id="PGSC0003DMT400089719"/>
    </source>
</evidence>